<keyword evidence="2" id="KW-1133">Transmembrane helix</keyword>
<proteinExistence type="predicted"/>
<evidence type="ECO:0000256" key="1">
    <source>
        <dbReference type="SAM" id="MobiDB-lite"/>
    </source>
</evidence>
<sequence>MSTAELGTHLTRTPGGRLRSSDRLGLATGVAMVLATFTVVPLTTDRAFLPTSWVMILLIVGIGVGLRRLRLGELTVASAQVVVVLAFVFVLAISMPGPGQTWSDHLASLLRSGTEHMQTQSAPMEPNDGVRLMIVATVGVLMVILDIIAIGLNRPAWALLPTATVFAVPAVGLGTDTGVLSFTAIALGYLGVLVADGFNRAARWTRGLSRDSAGGYGTANPVVWRAAALIGVPAIIAAIVLAVLLPTFTLPGGRFGTGVGGGGPLQLADPTLDLRRNLNQPRNAEVLRYESENPSGEYLRMASLPRFSSAGFGNVQMRLTDGNTLGQIPGVNDAGLKRRTTSIQILDFGSEYLPLPYAPRSFTAAGNWAYDPNSLMVLSTTRINRVDATRQLAYSVVSSDVTPSPQDLAGAGVGTPADVDVTKPLPNDFPASIRRLAEQITADVRTPADKAAAIQAYLRSSRFTYSTDPQPGSGYQALENFLLRDHTGYCEQFAASMAVLARAVGIPSRVAVGFLPGKKTGTDTWSVSIHDMHAWPELFFAGYGWVRYEPTPASVTGTAPSWTLDSSDQPVDTPTTQASASASASVRASDNAPSDAQSGPADQTGTESGSGWGRTLLVVGLSLLGLLVLAAPATLRIRRRSARLSAEAPPGERVESAWAEIRDTVTDYGGSWPDGESPRAIGKEIGSRLPPEESATMTQVALLVEQSRYAPAFDEADGTRRLATMTKDVRRGLARPQSRWRRLWATVAPRSIFRRRR</sequence>
<dbReference type="PANTHER" id="PTHR42736">
    <property type="entry name" value="PROTEIN-GLUTAMINE GAMMA-GLUTAMYLTRANSFERASE"/>
    <property type="match status" value="1"/>
</dbReference>
<feature type="transmembrane region" description="Helical" evidence="2">
    <location>
        <begin position="179"/>
        <end position="201"/>
    </location>
</feature>
<feature type="transmembrane region" description="Helical" evidence="2">
    <location>
        <begin position="616"/>
        <end position="635"/>
    </location>
</feature>
<evidence type="ECO:0000259" key="3">
    <source>
        <dbReference type="SMART" id="SM00460"/>
    </source>
</evidence>
<dbReference type="Proteomes" id="UP001501490">
    <property type="component" value="Unassembled WGS sequence"/>
</dbReference>
<dbReference type="InterPro" id="IPR038765">
    <property type="entry name" value="Papain-like_cys_pep_sf"/>
</dbReference>
<reference evidence="5" key="1">
    <citation type="journal article" date="2019" name="Int. J. Syst. Evol. Microbiol.">
        <title>The Global Catalogue of Microorganisms (GCM) 10K type strain sequencing project: providing services to taxonomists for standard genome sequencing and annotation.</title>
        <authorList>
            <consortium name="The Broad Institute Genomics Platform"/>
            <consortium name="The Broad Institute Genome Sequencing Center for Infectious Disease"/>
            <person name="Wu L."/>
            <person name="Ma J."/>
        </authorList>
    </citation>
    <scope>NUCLEOTIDE SEQUENCE [LARGE SCALE GENOMIC DNA]</scope>
    <source>
        <strain evidence="5">JCM 16929</strain>
    </source>
</reference>
<dbReference type="SUPFAM" id="SSF54001">
    <property type="entry name" value="Cysteine proteinases"/>
    <property type="match status" value="1"/>
</dbReference>
<protein>
    <submittedName>
        <fullName evidence="4">DUF3488 and transglutaminase-like domain-containing protein</fullName>
    </submittedName>
</protein>
<feature type="compositionally biased region" description="Polar residues" evidence="1">
    <location>
        <begin position="591"/>
        <end position="609"/>
    </location>
</feature>
<dbReference type="RefSeq" id="WP_344806601.1">
    <property type="nucleotide sequence ID" value="NZ_BAABAB010000022.1"/>
</dbReference>
<dbReference type="InterPro" id="IPR002931">
    <property type="entry name" value="Transglutaminase-like"/>
</dbReference>
<organism evidence="4 5">
    <name type="scientific">Microlunatus ginsengisoli</name>
    <dbReference type="NCBI Taxonomy" id="363863"/>
    <lineage>
        <taxon>Bacteria</taxon>
        <taxon>Bacillati</taxon>
        <taxon>Actinomycetota</taxon>
        <taxon>Actinomycetes</taxon>
        <taxon>Propionibacteriales</taxon>
        <taxon>Propionibacteriaceae</taxon>
        <taxon>Microlunatus</taxon>
    </lineage>
</organism>
<feature type="compositionally biased region" description="Low complexity" evidence="1">
    <location>
        <begin position="578"/>
        <end position="589"/>
    </location>
</feature>
<dbReference type="Pfam" id="PF01841">
    <property type="entry name" value="Transglut_core"/>
    <property type="match status" value="1"/>
</dbReference>
<keyword evidence="2" id="KW-0472">Membrane</keyword>
<dbReference type="PANTHER" id="PTHR42736:SF1">
    <property type="entry name" value="PROTEIN-GLUTAMINE GAMMA-GLUTAMYLTRANSFERASE"/>
    <property type="match status" value="1"/>
</dbReference>
<keyword evidence="5" id="KW-1185">Reference proteome</keyword>
<feature type="domain" description="Transglutaminase-like" evidence="3">
    <location>
        <begin position="482"/>
        <end position="552"/>
    </location>
</feature>
<dbReference type="InterPro" id="IPR021878">
    <property type="entry name" value="TgpA_N"/>
</dbReference>
<feature type="transmembrane region" description="Helical" evidence="2">
    <location>
        <begin position="74"/>
        <end position="95"/>
    </location>
</feature>
<feature type="transmembrane region" description="Helical" evidence="2">
    <location>
        <begin position="48"/>
        <end position="67"/>
    </location>
</feature>
<feature type="region of interest" description="Disordered" evidence="1">
    <location>
        <begin position="559"/>
        <end position="610"/>
    </location>
</feature>
<dbReference type="Gene3D" id="3.10.620.30">
    <property type="match status" value="1"/>
</dbReference>
<name>A0ABP7ABF0_9ACTN</name>
<evidence type="ECO:0000313" key="5">
    <source>
        <dbReference type="Proteomes" id="UP001501490"/>
    </source>
</evidence>
<gene>
    <name evidence="4" type="ORF">GCM10022236_33610</name>
</gene>
<feature type="compositionally biased region" description="Polar residues" evidence="1">
    <location>
        <begin position="559"/>
        <end position="577"/>
    </location>
</feature>
<feature type="transmembrane region" description="Helical" evidence="2">
    <location>
        <begin position="156"/>
        <end position="173"/>
    </location>
</feature>
<accession>A0ABP7ABF0</accession>
<feature type="transmembrane region" description="Helical" evidence="2">
    <location>
        <begin position="130"/>
        <end position="149"/>
    </location>
</feature>
<comment type="caution">
    <text evidence="4">The sequence shown here is derived from an EMBL/GenBank/DDBJ whole genome shotgun (WGS) entry which is preliminary data.</text>
</comment>
<dbReference type="EMBL" id="BAABAB010000022">
    <property type="protein sequence ID" value="GAA3628553.1"/>
    <property type="molecule type" value="Genomic_DNA"/>
</dbReference>
<feature type="transmembrane region" description="Helical" evidence="2">
    <location>
        <begin position="24"/>
        <end position="42"/>
    </location>
</feature>
<dbReference type="SMART" id="SM00460">
    <property type="entry name" value="TGc"/>
    <property type="match status" value="1"/>
</dbReference>
<evidence type="ECO:0000313" key="4">
    <source>
        <dbReference type="EMBL" id="GAA3628553.1"/>
    </source>
</evidence>
<dbReference type="Pfam" id="PF11992">
    <property type="entry name" value="TgpA_N"/>
    <property type="match status" value="1"/>
</dbReference>
<dbReference type="InterPro" id="IPR052901">
    <property type="entry name" value="Bact_TGase-like"/>
</dbReference>
<evidence type="ECO:0000256" key="2">
    <source>
        <dbReference type="SAM" id="Phobius"/>
    </source>
</evidence>
<keyword evidence="2" id="KW-0812">Transmembrane</keyword>
<feature type="transmembrane region" description="Helical" evidence="2">
    <location>
        <begin position="222"/>
        <end position="245"/>
    </location>
</feature>